<protein>
    <submittedName>
        <fullName evidence="1">Uncharacterized protein</fullName>
    </submittedName>
</protein>
<sequence>MGDIGLCDRHLPLATQNQEDLLARVFDQRLKGELGQSLMVERPVDAPIPGEGKFPQVLPYSIHKVVRY</sequence>
<accession>A0A1J5RX85</accession>
<comment type="caution">
    <text evidence="1">The sequence shown here is derived from an EMBL/GenBank/DDBJ whole genome shotgun (WGS) entry which is preliminary data.</text>
</comment>
<proteinExistence type="predicted"/>
<name>A0A1J5RX85_9ZZZZ</name>
<gene>
    <name evidence="1" type="ORF">GALL_239960</name>
</gene>
<dbReference type="AlphaFoldDB" id="A0A1J5RX85"/>
<dbReference type="EMBL" id="MLJW01000194">
    <property type="protein sequence ID" value="OIQ94083.1"/>
    <property type="molecule type" value="Genomic_DNA"/>
</dbReference>
<reference evidence="1" key="1">
    <citation type="submission" date="2016-10" db="EMBL/GenBank/DDBJ databases">
        <title>Sequence of Gallionella enrichment culture.</title>
        <authorList>
            <person name="Poehlein A."/>
            <person name="Muehling M."/>
            <person name="Daniel R."/>
        </authorList>
    </citation>
    <scope>NUCLEOTIDE SEQUENCE</scope>
</reference>
<organism evidence="1">
    <name type="scientific">mine drainage metagenome</name>
    <dbReference type="NCBI Taxonomy" id="410659"/>
    <lineage>
        <taxon>unclassified sequences</taxon>
        <taxon>metagenomes</taxon>
        <taxon>ecological metagenomes</taxon>
    </lineage>
</organism>
<evidence type="ECO:0000313" key="1">
    <source>
        <dbReference type="EMBL" id="OIQ94083.1"/>
    </source>
</evidence>